<evidence type="ECO:0000313" key="3">
    <source>
        <dbReference type="EMBL" id="PTB72201.1"/>
    </source>
</evidence>
<protein>
    <submittedName>
        <fullName evidence="3">Acyl-CoA N-acyltransferase</fullName>
    </submittedName>
</protein>
<evidence type="ECO:0000259" key="2">
    <source>
        <dbReference type="PROSITE" id="PS51186"/>
    </source>
</evidence>
<dbReference type="InterPro" id="IPR052523">
    <property type="entry name" value="Trichothecene_AcTrans"/>
</dbReference>
<feature type="region of interest" description="Disordered" evidence="1">
    <location>
        <begin position="82"/>
        <end position="111"/>
    </location>
</feature>
<dbReference type="Gene3D" id="3.40.630.30">
    <property type="match status" value="1"/>
</dbReference>
<accession>A0A2T4BSA9</accession>
<dbReference type="InterPro" id="IPR000182">
    <property type="entry name" value="GNAT_dom"/>
</dbReference>
<feature type="domain" description="N-acetyltransferase" evidence="2">
    <location>
        <begin position="4"/>
        <end position="219"/>
    </location>
</feature>
<dbReference type="CDD" id="cd04301">
    <property type="entry name" value="NAT_SF"/>
    <property type="match status" value="1"/>
</dbReference>
<keyword evidence="3" id="KW-0808">Transferase</keyword>
<proteinExistence type="predicted"/>
<reference evidence="3 4" key="1">
    <citation type="submission" date="2016-07" db="EMBL/GenBank/DDBJ databases">
        <title>Multiple horizontal gene transfer events from other fungi enriched the ability of initially mycotrophic Trichoderma (Ascomycota) to feed on dead plant biomass.</title>
        <authorList>
            <consortium name="DOE Joint Genome Institute"/>
            <person name="Aerts A."/>
            <person name="Atanasova L."/>
            <person name="Chenthamara K."/>
            <person name="Zhang J."/>
            <person name="Grujic M."/>
            <person name="Henrissat B."/>
            <person name="Kuo A."/>
            <person name="Salamov A."/>
            <person name="Lipzen A."/>
            <person name="Labutti K."/>
            <person name="Barry K."/>
            <person name="Miao Y."/>
            <person name="Rahimi M.J."/>
            <person name="Shen Q."/>
            <person name="Grigoriev I.V."/>
            <person name="Kubicek C.P."/>
            <person name="Druzhinina I.S."/>
        </authorList>
    </citation>
    <scope>NUCLEOTIDE SEQUENCE [LARGE SCALE GENOMIC DNA]</scope>
    <source>
        <strain evidence="3 4">ATCC 18648</strain>
    </source>
</reference>
<dbReference type="OrthoDB" id="2744543at2759"/>
<dbReference type="InterPro" id="IPR016181">
    <property type="entry name" value="Acyl_CoA_acyltransferase"/>
</dbReference>
<keyword evidence="3" id="KW-0012">Acyltransferase</keyword>
<sequence length="251" mass="27584">MASITIRPGTPADAASIADVHYRAQETYHGFYGAFFVNPPREILMRGTEGAVRKGGNVYLVAVDDGDGKVVGFVRYAVRGAAEEEKGDNEEDGVNAEGKKREEEGVDEPPPSLFAVKEHLKGLWEEFDGKQGAMDECYERSADGRRNIYINHLMVDPAYQRQGIGGKLLAAVLERSDKEGIPTFLMSSAESRGLYGKMGFEILGTWRVDNGAWAARIAEVERGLGMCGSERLVEAYEGVGEVEDVMVRWAR</sequence>
<keyword evidence="4" id="KW-1185">Reference proteome</keyword>
<dbReference type="SUPFAM" id="SSF55729">
    <property type="entry name" value="Acyl-CoA N-acyltransferases (Nat)"/>
    <property type="match status" value="1"/>
</dbReference>
<evidence type="ECO:0000256" key="1">
    <source>
        <dbReference type="SAM" id="MobiDB-lite"/>
    </source>
</evidence>
<dbReference type="PANTHER" id="PTHR42791:SF2">
    <property type="entry name" value="N-ACETYLTRANSFERASE DOMAIN-CONTAINING PROTEIN"/>
    <property type="match status" value="1"/>
</dbReference>
<organism evidence="3 4">
    <name type="scientific">Trichoderma longibrachiatum ATCC 18648</name>
    <dbReference type="NCBI Taxonomy" id="983965"/>
    <lineage>
        <taxon>Eukaryota</taxon>
        <taxon>Fungi</taxon>
        <taxon>Dikarya</taxon>
        <taxon>Ascomycota</taxon>
        <taxon>Pezizomycotina</taxon>
        <taxon>Sordariomycetes</taxon>
        <taxon>Hypocreomycetidae</taxon>
        <taxon>Hypocreales</taxon>
        <taxon>Hypocreaceae</taxon>
        <taxon>Trichoderma</taxon>
    </lineage>
</organism>
<dbReference type="PROSITE" id="PS51186">
    <property type="entry name" value="GNAT"/>
    <property type="match status" value="1"/>
</dbReference>
<gene>
    <name evidence="3" type="ORF">M440DRAFT_1405580</name>
</gene>
<dbReference type="PANTHER" id="PTHR42791">
    <property type="entry name" value="GNAT FAMILY ACETYLTRANSFERASE"/>
    <property type="match status" value="1"/>
</dbReference>
<dbReference type="Pfam" id="PF13673">
    <property type="entry name" value="Acetyltransf_10"/>
    <property type="match status" value="1"/>
</dbReference>
<dbReference type="GO" id="GO:0016747">
    <property type="term" value="F:acyltransferase activity, transferring groups other than amino-acyl groups"/>
    <property type="evidence" value="ECO:0007669"/>
    <property type="project" value="InterPro"/>
</dbReference>
<dbReference type="EMBL" id="KZ679142">
    <property type="protein sequence ID" value="PTB72201.1"/>
    <property type="molecule type" value="Genomic_DNA"/>
</dbReference>
<evidence type="ECO:0000313" key="4">
    <source>
        <dbReference type="Proteomes" id="UP000240760"/>
    </source>
</evidence>
<feature type="compositionally biased region" description="Acidic residues" evidence="1">
    <location>
        <begin position="85"/>
        <end position="94"/>
    </location>
</feature>
<dbReference type="AlphaFoldDB" id="A0A2T4BSA9"/>
<dbReference type="Proteomes" id="UP000240760">
    <property type="component" value="Unassembled WGS sequence"/>
</dbReference>
<name>A0A2T4BSA9_TRILO</name>